<evidence type="ECO:0000313" key="8">
    <source>
        <dbReference type="EMBL" id="MBP1938565.1"/>
    </source>
</evidence>
<dbReference type="PANTHER" id="PTHR30294">
    <property type="entry name" value="MEMBRANE COMPONENT OF ABC TRANSPORTER YHHJ-RELATED"/>
    <property type="match status" value="1"/>
</dbReference>
<keyword evidence="4 6" id="KW-1133">Transmembrane helix</keyword>
<name>A0ABS4H7R8_9BACL</name>
<keyword evidence="3 6" id="KW-0812">Transmembrane</keyword>
<keyword evidence="5 6" id="KW-0472">Membrane</keyword>
<evidence type="ECO:0000256" key="3">
    <source>
        <dbReference type="ARBA" id="ARBA00022692"/>
    </source>
</evidence>
<feature type="transmembrane region" description="Helical" evidence="6">
    <location>
        <begin position="247"/>
        <end position="271"/>
    </location>
</feature>
<sequence>MNKLGTVIAFTYKNKVKTKAFLITTLIMAILICVGANVPYFIHLFTEGKGQNKAPASIGIVYADQSDIAENLQSYIEQRNAGKYHFVKVDKLDETTLNHDVSSGKLDGYIQFVKQEGSNFPNVMYTSKKGKIDSALETDLQTALQGIKTQHIVKQSLTDAQLAELNTPVQIATQGVDDQDKDGKAGSSEAVKIMNYVVVYALLLLFFISIISTGNMIASEVTTEKSSRIMEILITSVSPLNQMFGKIIGMFLVGISQIALYAVVAVINIMLPHNQHLLGNWHLNFSQIGLDVLIYGLIFYVLGYFLYAVLFAAIGSMVSRTEELGQAVLPITMLALVAFYIPTFSLSTPDTLLVKIASFVPFTSPTTMLVRVGLGEVSTWEIFVSLAILAVSILFFGWLSAKIYRTGVLMYGKRPTWKELRKAMKAYKI</sequence>
<dbReference type="InterPro" id="IPR051449">
    <property type="entry name" value="ABC-2_transporter_component"/>
</dbReference>
<dbReference type="RefSeq" id="WP_209853166.1">
    <property type="nucleotide sequence ID" value="NZ_CBCRVE010000016.1"/>
</dbReference>
<comment type="caution">
    <text evidence="8">The sequence shown here is derived from an EMBL/GenBank/DDBJ whole genome shotgun (WGS) entry which is preliminary data.</text>
</comment>
<evidence type="ECO:0000256" key="1">
    <source>
        <dbReference type="ARBA" id="ARBA00004651"/>
    </source>
</evidence>
<dbReference type="PANTHER" id="PTHR30294:SF29">
    <property type="entry name" value="MULTIDRUG ABC TRANSPORTER PERMEASE YBHS-RELATED"/>
    <property type="match status" value="1"/>
</dbReference>
<protein>
    <submittedName>
        <fullName evidence="8">ABC-2 type transport system permease protein</fullName>
    </submittedName>
</protein>
<evidence type="ECO:0000259" key="7">
    <source>
        <dbReference type="Pfam" id="PF12698"/>
    </source>
</evidence>
<comment type="subcellular location">
    <subcellularLocation>
        <location evidence="1">Cell membrane</location>
        <topology evidence="1">Multi-pass membrane protein</topology>
    </subcellularLocation>
</comment>
<evidence type="ECO:0000313" key="9">
    <source>
        <dbReference type="Proteomes" id="UP001519273"/>
    </source>
</evidence>
<proteinExistence type="predicted"/>
<reference evidence="8 9" key="1">
    <citation type="submission" date="2021-03" db="EMBL/GenBank/DDBJ databases">
        <title>Genomic Encyclopedia of Type Strains, Phase IV (KMG-IV): sequencing the most valuable type-strain genomes for metagenomic binning, comparative biology and taxonomic classification.</title>
        <authorList>
            <person name="Goeker M."/>
        </authorList>
    </citation>
    <scope>NUCLEOTIDE SEQUENCE [LARGE SCALE GENOMIC DNA]</scope>
    <source>
        <strain evidence="8 9">DSM 23491</strain>
    </source>
</reference>
<organism evidence="8 9">
    <name type="scientific">Paenibacillus sediminis</name>
    <dbReference type="NCBI Taxonomy" id="664909"/>
    <lineage>
        <taxon>Bacteria</taxon>
        <taxon>Bacillati</taxon>
        <taxon>Bacillota</taxon>
        <taxon>Bacilli</taxon>
        <taxon>Bacillales</taxon>
        <taxon>Paenibacillaceae</taxon>
        <taxon>Paenibacillus</taxon>
    </lineage>
</organism>
<accession>A0ABS4H7R8</accession>
<evidence type="ECO:0000256" key="4">
    <source>
        <dbReference type="ARBA" id="ARBA00022989"/>
    </source>
</evidence>
<feature type="transmembrane region" description="Helical" evidence="6">
    <location>
        <begin position="20"/>
        <end position="42"/>
    </location>
</feature>
<evidence type="ECO:0000256" key="2">
    <source>
        <dbReference type="ARBA" id="ARBA00022475"/>
    </source>
</evidence>
<feature type="transmembrane region" description="Helical" evidence="6">
    <location>
        <begin position="327"/>
        <end position="345"/>
    </location>
</feature>
<dbReference type="Proteomes" id="UP001519273">
    <property type="component" value="Unassembled WGS sequence"/>
</dbReference>
<keyword evidence="2" id="KW-1003">Cell membrane</keyword>
<feature type="domain" description="ABC-2 type transporter transmembrane" evidence="7">
    <location>
        <begin position="19"/>
        <end position="401"/>
    </location>
</feature>
<evidence type="ECO:0000256" key="5">
    <source>
        <dbReference type="ARBA" id="ARBA00023136"/>
    </source>
</evidence>
<keyword evidence="9" id="KW-1185">Reference proteome</keyword>
<dbReference type="Pfam" id="PF12698">
    <property type="entry name" value="ABC2_membrane_3"/>
    <property type="match status" value="1"/>
</dbReference>
<feature type="transmembrane region" description="Helical" evidence="6">
    <location>
        <begin position="382"/>
        <end position="404"/>
    </location>
</feature>
<dbReference type="EMBL" id="JAGGKP010000017">
    <property type="protein sequence ID" value="MBP1938565.1"/>
    <property type="molecule type" value="Genomic_DNA"/>
</dbReference>
<feature type="transmembrane region" description="Helical" evidence="6">
    <location>
        <begin position="197"/>
        <end position="218"/>
    </location>
</feature>
<dbReference type="InterPro" id="IPR013525">
    <property type="entry name" value="ABC2_TM"/>
</dbReference>
<feature type="transmembrane region" description="Helical" evidence="6">
    <location>
        <begin position="292"/>
        <end position="315"/>
    </location>
</feature>
<gene>
    <name evidence="8" type="ORF">J2Z20_003505</name>
</gene>
<evidence type="ECO:0000256" key="6">
    <source>
        <dbReference type="SAM" id="Phobius"/>
    </source>
</evidence>